<reference evidence="3" key="1">
    <citation type="submission" date="2005-07" db="EMBL/GenBank/DDBJ databases">
        <title>Complete sequence of Prochlorococcus marinus str. MIT 9312.</title>
        <authorList>
            <consortium name="US DOE Joint Genome Institute"/>
            <person name="Copeland A."/>
            <person name="Lucas S."/>
            <person name="Lapidus A."/>
            <person name="Barry K."/>
            <person name="Detter J.C."/>
            <person name="Glavina T."/>
            <person name="Hammon N."/>
            <person name="Israni S."/>
            <person name="Pitluck S."/>
            <person name="Thiel J."/>
            <person name="Schmutz J."/>
            <person name="Larimer F."/>
            <person name="Land M."/>
            <person name="Kyrpides N."/>
            <person name="Lykidis A."/>
            <person name="Richardson P."/>
        </authorList>
    </citation>
    <scope>NUCLEOTIDE SEQUENCE [LARGE SCALE GENOMIC DNA]</scope>
    <source>
        <strain evidence="3">MIT 9312</strain>
    </source>
</reference>
<name>Q319N9_PROM9</name>
<dbReference type="RefSeq" id="WP_011376892.1">
    <property type="nucleotide sequence ID" value="NC_007577.1"/>
</dbReference>
<dbReference type="Pfam" id="PF03102">
    <property type="entry name" value="NeuB"/>
    <property type="match status" value="1"/>
</dbReference>
<dbReference type="Gene3D" id="3.20.20.70">
    <property type="entry name" value="Aldolase class I"/>
    <property type="match status" value="1"/>
</dbReference>
<dbReference type="HOGENOM" id="CLU_040465_1_1_3"/>
<dbReference type="GO" id="GO:0016051">
    <property type="term" value="P:carbohydrate biosynthetic process"/>
    <property type="evidence" value="ECO:0007669"/>
    <property type="project" value="InterPro"/>
</dbReference>
<organism evidence="2 3">
    <name type="scientific">Prochlorococcus marinus (strain MIT 9312)</name>
    <dbReference type="NCBI Taxonomy" id="74546"/>
    <lineage>
        <taxon>Bacteria</taxon>
        <taxon>Bacillati</taxon>
        <taxon>Cyanobacteriota</taxon>
        <taxon>Cyanophyceae</taxon>
        <taxon>Synechococcales</taxon>
        <taxon>Prochlorococcaceae</taxon>
        <taxon>Prochlorococcus</taxon>
    </lineage>
</organism>
<dbReference type="PANTHER" id="PTHR42966">
    <property type="entry name" value="N-ACETYLNEURAMINATE SYNTHASE"/>
    <property type="match status" value="1"/>
</dbReference>
<gene>
    <name evidence="2" type="ordered locus">PMT9312_1346</name>
</gene>
<dbReference type="EMBL" id="CP000111">
    <property type="protein sequence ID" value="ABB50406.1"/>
    <property type="molecule type" value="Genomic_DNA"/>
</dbReference>
<evidence type="ECO:0000313" key="3">
    <source>
        <dbReference type="Proteomes" id="UP000002715"/>
    </source>
</evidence>
<dbReference type="AlphaFoldDB" id="Q319N9"/>
<proteinExistence type="predicted"/>
<dbReference type="InterPro" id="IPR013785">
    <property type="entry name" value="Aldolase_TIM"/>
</dbReference>
<dbReference type="eggNOG" id="COG2089">
    <property type="taxonomic scope" value="Bacteria"/>
</dbReference>
<dbReference type="Proteomes" id="UP000002715">
    <property type="component" value="Chromosome"/>
</dbReference>
<feature type="domain" description="PseI/NeuA/B-like" evidence="1">
    <location>
        <begin position="35"/>
        <end position="271"/>
    </location>
</feature>
<dbReference type="InterPro" id="IPR051690">
    <property type="entry name" value="PseI-like"/>
</dbReference>
<evidence type="ECO:0000259" key="1">
    <source>
        <dbReference type="Pfam" id="PF03102"/>
    </source>
</evidence>
<dbReference type="PANTHER" id="PTHR42966:SF1">
    <property type="entry name" value="SIALIC ACID SYNTHASE"/>
    <property type="match status" value="1"/>
</dbReference>
<dbReference type="GO" id="GO:0047444">
    <property type="term" value="F:N-acylneuraminate-9-phosphate synthase activity"/>
    <property type="evidence" value="ECO:0007669"/>
    <property type="project" value="TreeGrafter"/>
</dbReference>
<sequence length="289" mass="32929">MNIVNFNQLGFDKYIYLIAEIGINHNGSIDLAKKLIDQAVDCGCDAVKFQKRDINTVYSKEILDQARESPWGNTQREQKEGLEFSLTQYEELDKYCKGKNIDWFASSWDKKSQLEMRRFKFKFNKIASAMATNLDFVEFVASEGTPTFASTGMTEIEDIEKIVEIFKRHSCELMLMHTVSTYPSLESDLNLKCINMLKNKFKLPVGYSGHEVSVSPSVIAATLGACAIERHITLDRSMYGSDQSASLQEEGFRQLVSICRKIPILLGDGEKKIIEAEKTIANKLRYWKK</sequence>
<protein>
    <submittedName>
        <fullName evidence="2">N-acetylneuraminate synthase</fullName>
        <ecNumber evidence="2">2.5.1.56</ecNumber>
    </submittedName>
</protein>
<dbReference type="OrthoDB" id="9814210at2"/>
<dbReference type="GO" id="GO:0050462">
    <property type="term" value="F:N-acetylneuraminate synthase activity"/>
    <property type="evidence" value="ECO:0007669"/>
    <property type="project" value="UniProtKB-EC"/>
</dbReference>
<dbReference type="STRING" id="74546.PMT9312_1346"/>
<accession>Q319N9</accession>
<dbReference type="SUPFAM" id="SSF51569">
    <property type="entry name" value="Aldolase"/>
    <property type="match status" value="1"/>
</dbReference>
<dbReference type="EC" id="2.5.1.56" evidence="2"/>
<dbReference type="KEGG" id="pmi:PMT9312_1346"/>
<dbReference type="InterPro" id="IPR013132">
    <property type="entry name" value="PseI/NeuA/B-like_N"/>
</dbReference>
<evidence type="ECO:0000313" key="2">
    <source>
        <dbReference type="EMBL" id="ABB50406.1"/>
    </source>
</evidence>
<keyword evidence="2" id="KW-0808">Transferase</keyword>